<feature type="domain" description="TonB-dependent receptor-like beta-barrel" evidence="15">
    <location>
        <begin position="323"/>
        <end position="769"/>
    </location>
</feature>
<keyword evidence="17" id="KW-0675">Receptor</keyword>
<proteinExistence type="inferred from homology"/>
<protein>
    <submittedName>
        <fullName evidence="17">TonB-dependent receptor</fullName>
    </submittedName>
</protein>
<evidence type="ECO:0000256" key="4">
    <source>
        <dbReference type="ARBA" id="ARBA00022496"/>
    </source>
</evidence>
<evidence type="ECO:0000256" key="14">
    <source>
        <dbReference type="RuleBase" id="RU003357"/>
    </source>
</evidence>
<evidence type="ECO:0000256" key="11">
    <source>
        <dbReference type="ARBA" id="ARBA00023237"/>
    </source>
</evidence>
<keyword evidence="3 12" id="KW-1134">Transmembrane beta strand</keyword>
<evidence type="ECO:0000256" key="3">
    <source>
        <dbReference type="ARBA" id="ARBA00022452"/>
    </source>
</evidence>
<evidence type="ECO:0000256" key="2">
    <source>
        <dbReference type="ARBA" id="ARBA00022448"/>
    </source>
</evidence>
<dbReference type="InterPro" id="IPR010917">
    <property type="entry name" value="TonB_rcpt_CS"/>
</dbReference>
<evidence type="ECO:0000256" key="5">
    <source>
        <dbReference type="ARBA" id="ARBA00022692"/>
    </source>
</evidence>
<keyword evidence="8" id="KW-0406">Ion transport</keyword>
<dbReference type="AlphaFoldDB" id="A0A5B0WRR5"/>
<name>A0A5B0WRR5_9GAMM</name>
<keyword evidence="11 12" id="KW-0998">Cell outer membrane</keyword>
<dbReference type="GO" id="GO:0009279">
    <property type="term" value="C:cell outer membrane"/>
    <property type="evidence" value="ECO:0007669"/>
    <property type="project" value="UniProtKB-SubCell"/>
</dbReference>
<feature type="short sequence motif" description="TonB C-terminal box" evidence="13">
    <location>
        <begin position="794"/>
        <end position="811"/>
    </location>
</feature>
<evidence type="ECO:0000256" key="12">
    <source>
        <dbReference type="PROSITE-ProRule" id="PRU01360"/>
    </source>
</evidence>
<evidence type="ECO:0000256" key="1">
    <source>
        <dbReference type="ARBA" id="ARBA00004571"/>
    </source>
</evidence>
<sequence length="811" mass="90473">MVYWLVSWRSYGVRNNRRRHGGKDLTLNCIRSTNTPSASPNVFMQHKTAVKNNVIREDFMPMFKRPFHHRTALSLGVSLALGIPVGAIAQEEGRQLEEVLVTATKRSTSVQDVSVSVTAFSVEDLKRGGIEDLTRVEYMVPGMKMGQSGNEARLAMRGTRTNNVGTEAEQVIGIFEDGVYVPTTTQALGSYVDLERIEVLRGPQGTLYGRNTFGGTINVHTQAPTLDSVNGYLTGVYADYDRTKLEGAINLPLGEHFAVRFAGMMDEHDGYIENKYPGGDDLRDKDSKYLRGTLLWAPTENFETTLRIAYMDQESSGDAIWGYQQIGGFIDGNYQSGHLWAPENASDNFDNGPWEVRRDLPSNADLESTAYTLHMNWDIGFATVKFIGNINDFEGEQNYDSDYSDGGDPENNGFTGWGTDQETWSTELQLVSNGDGPLEWLVGAYYFEMESAWNWLERTDGQFEIPHWDRVGDYTSDSTGLFVNVNYALTDSTRLLGGYRYAEDTKTKKDQLDWTVFPPIPAPGTGEEGEWDDNLWKFGVEQDLDDDSMAYAQVSTGYRAGGINFIAEGVPLTYDPETVTAYELGYKSTWLDNTLIFNTALYYNDYDDMQAQSFAILGEDNVVSEFTESGGEVDTWGAEFELNWLAGDSWRVDATLAYMNSEFGDYEISWVNGLDQFSGRLTPEGNLSLKGWTPALSPEWTASLQTSYDIQLPGGSLLTPILQLAYSDEYYSFDINVDEAAQDAYVMADARVVWLSASGSVEVQAYVLNIGDEEVLTRSVIFNPGDAPDIASIQASWNNPRIWGLSASYNF</sequence>
<keyword evidence="10 12" id="KW-0472">Membrane</keyword>
<comment type="similarity">
    <text evidence="12 14">Belongs to the TonB-dependent receptor family.</text>
</comment>
<keyword evidence="7" id="KW-0408">Iron</keyword>
<feature type="domain" description="TonB-dependent receptor plug" evidence="16">
    <location>
        <begin position="110"/>
        <end position="216"/>
    </location>
</feature>
<dbReference type="Pfam" id="PF00593">
    <property type="entry name" value="TonB_dep_Rec_b-barrel"/>
    <property type="match status" value="1"/>
</dbReference>
<keyword evidence="6" id="KW-0732">Signal</keyword>
<evidence type="ECO:0000256" key="9">
    <source>
        <dbReference type="ARBA" id="ARBA00023077"/>
    </source>
</evidence>
<comment type="caution">
    <text evidence="17">The sequence shown here is derived from an EMBL/GenBank/DDBJ whole genome shotgun (WGS) entry which is preliminary data.</text>
</comment>
<evidence type="ECO:0000313" key="18">
    <source>
        <dbReference type="Proteomes" id="UP000323708"/>
    </source>
</evidence>
<dbReference type="GO" id="GO:0006826">
    <property type="term" value="P:iron ion transport"/>
    <property type="evidence" value="ECO:0007669"/>
    <property type="project" value="UniProtKB-KW"/>
</dbReference>
<comment type="subcellular location">
    <subcellularLocation>
        <location evidence="1 12">Cell outer membrane</location>
        <topology evidence="1 12">Multi-pass membrane protein</topology>
    </subcellularLocation>
</comment>
<dbReference type="PANTHER" id="PTHR32552:SF81">
    <property type="entry name" value="TONB-DEPENDENT OUTER MEMBRANE RECEPTOR"/>
    <property type="match status" value="1"/>
</dbReference>
<dbReference type="Proteomes" id="UP000323708">
    <property type="component" value="Unassembled WGS sequence"/>
</dbReference>
<dbReference type="InterPro" id="IPR012910">
    <property type="entry name" value="Plug_dom"/>
</dbReference>
<evidence type="ECO:0000256" key="6">
    <source>
        <dbReference type="ARBA" id="ARBA00022729"/>
    </source>
</evidence>
<keyword evidence="9 14" id="KW-0798">TonB box</keyword>
<keyword evidence="5 12" id="KW-0812">Transmembrane</keyword>
<dbReference type="Gene3D" id="2.40.170.20">
    <property type="entry name" value="TonB-dependent receptor, beta-barrel domain"/>
    <property type="match status" value="1"/>
</dbReference>
<gene>
    <name evidence="17" type="ORF">F0M18_15790</name>
</gene>
<dbReference type="Pfam" id="PF07715">
    <property type="entry name" value="Plug"/>
    <property type="match status" value="1"/>
</dbReference>
<dbReference type="PANTHER" id="PTHR32552">
    <property type="entry name" value="FERRICHROME IRON RECEPTOR-RELATED"/>
    <property type="match status" value="1"/>
</dbReference>
<evidence type="ECO:0000256" key="7">
    <source>
        <dbReference type="ARBA" id="ARBA00023004"/>
    </source>
</evidence>
<dbReference type="SUPFAM" id="SSF56935">
    <property type="entry name" value="Porins"/>
    <property type="match status" value="1"/>
</dbReference>
<keyword evidence="4" id="KW-0410">Iron transport</keyword>
<evidence type="ECO:0000259" key="16">
    <source>
        <dbReference type="Pfam" id="PF07715"/>
    </source>
</evidence>
<organism evidence="17 18">
    <name type="scientific">Pseudohalioglobus sediminis</name>
    <dbReference type="NCBI Taxonomy" id="2606449"/>
    <lineage>
        <taxon>Bacteria</taxon>
        <taxon>Pseudomonadati</taxon>
        <taxon>Pseudomonadota</taxon>
        <taxon>Gammaproteobacteria</taxon>
        <taxon>Cellvibrionales</taxon>
        <taxon>Halieaceae</taxon>
        <taxon>Pseudohalioglobus</taxon>
    </lineage>
</organism>
<dbReference type="EMBL" id="VTUX01000008">
    <property type="protein sequence ID" value="KAA1189137.1"/>
    <property type="molecule type" value="Genomic_DNA"/>
</dbReference>
<reference evidence="17 18" key="1">
    <citation type="submission" date="2019-09" db="EMBL/GenBank/DDBJ databases">
        <authorList>
            <person name="Chen X.-Y."/>
        </authorList>
    </citation>
    <scope>NUCLEOTIDE SEQUENCE [LARGE SCALE GENOMIC DNA]</scope>
    <source>
        <strain evidence="17 18">NY5</strain>
    </source>
</reference>
<keyword evidence="18" id="KW-1185">Reference proteome</keyword>
<dbReference type="InterPro" id="IPR036942">
    <property type="entry name" value="Beta-barrel_TonB_sf"/>
</dbReference>
<dbReference type="InterPro" id="IPR039426">
    <property type="entry name" value="TonB-dep_rcpt-like"/>
</dbReference>
<accession>A0A5B0WRR5</accession>
<dbReference type="InterPro" id="IPR000531">
    <property type="entry name" value="Beta-barrel_TonB"/>
</dbReference>
<dbReference type="PROSITE" id="PS01156">
    <property type="entry name" value="TONB_DEPENDENT_REC_2"/>
    <property type="match status" value="1"/>
</dbReference>
<evidence type="ECO:0000256" key="8">
    <source>
        <dbReference type="ARBA" id="ARBA00023065"/>
    </source>
</evidence>
<evidence type="ECO:0000259" key="15">
    <source>
        <dbReference type="Pfam" id="PF00593"/>
    </source>
</evidence>
<dbReference type="PROSITE" id="PS52016">
    <property type="entry name" value="TONB_DEPENDENT_REC_3"/>
    <property type="match status" value="1"/>
</dbReference>
<keyword evidence="2 12" id="KW-0813">Transport</keyword>
<evidence type="ECO:0000313" key="17">
    <source>
        <dbReference type="EMBL" id="KAA1189137.1"/>
    </source>
</evidence>
<evidence type="ECO:0000256" key="13">
    <source>
        <dbReference type="PROSITE-ProRule" id="PRU10144"/>
    </source>
</evidence>
<evidence type="ECO:0000256" key="10">
    <source>
        <dbReference type="ARBA" id="ARBA00023136"/>
    </source>
</evidence>